<evidence type="ECO:0000313" key="1">
    <source>
        <dbReference type="EMBL" id="KMZ95199.1"/>
    </source>
</evidence>
<accession>A0A0J9TJ09</accession>
<name>A0A0J9TJ09_PLAVI</name>
<reference evidence="1 2" key="1">
    <citation type="submission" date="2011-08" db="EMBL/GenBank/DDBJ databases">
        <title>The Genome Sequence of Plasmodium vivax Mauritania I.</title>
        <authorList>
            <consortium name="The Broad Institute Genome Sequencing Platform"/>
            <consortium name="The Broad Institute Genome Sequencing Center for Infectious Disease"/>
            <person name="Neafsey D."/>
            <person name="Carlton J."/>
            <person name="Barnwell J."/>
            <person name="Collins W."/>
            <person name="Escalante A."/>
            <person name="Mullikin J."/>
            <person name="Saul A."/>
            <person name="Guigo R."/>
            <person name="Camara F."/>
            <person name="Young S.K."/>
            <person name="Zeng Q."/>
            <person name="Gargeya S."/>
            <person name="Fitzgerald M."/>
            <person name="Haas B."/>
            <person name="Abouelleil A."/>
            <person name="Alvarado L."/>
            <person name="Arachchi H.M."/>
            <person name="Berlin A."/>
            <person name="Brown A."/>
            <person name="Chapman S.B."/>
            <person name="Chen Z."/>
            <person name="Dunbar C."/>
            <person name="Freedman E."/>
            <person name="Gearin G."/>
            <person name="Gellesch M."/>
            <person name="Goldberg J."/>
            <person name="Griggs A."/>
            <person name="Gujja S."/>
            <person name="Heiman D."/>
            <person name="Howarth C."/>
            <person name="Larson L."/>
            <person name="Lui A."/>
            <person name="MacDonald P.J.P."/>
            <person name="Montmayeur A."/>
            <person name="Murphy C."/>
            <person name="Neiman D."/>
            <person name="Pearson M."/>
            <person name="Priest M."/>
            <person name="Roberts A."/>
            <person name="Saif S."/>
            <person name="Shea T."/>
            <person name="Shenoy N."/>
            <person name="Sisk P."/>
            <person name="Stolte C."/>
            <person name="Sykes S."/>
            <person name="Wortman J."/>
            <person name="Nusbaum C."/>
            <person name="Birren B."/>
        </authorList>
    </citation>
    <scope>NUCLEOTIDE SEQUENCE [LARGE SCALE GENOMIC DNA]</scope>
    <source>
        <strain evidence="1 2">Mauritania I</strain>
    </source>
</reference>
<dbReference type="AlphaFoldDB" id="A0A0J9TJ09"/>
<protein>
    <submittedName>
        <fullName evidence="1">Uncharacterized protein</fullName>
    </submittedName>
</protein>
<evidence type="ECO:0000313" key="2">
    <source>
        <dbReference type="Proteomes" id="UP000053776"/>
    </source>
</evidence>
<proteinExistence type="predicted"/>
<dbReference type="EMBL" id="KQ234996">
    <property type="protein sequence ID" value="KMZ95199.1"/>
    <property type="molecule type" value="Genomic_DNA"/>
</dbReference>
<gene>
    <name evidence="1" type="ORF">PVMG_05117</name>
</gene>
<dbReference type="InterPro" id="IPR008780">
    <property type="entry name" value="Plasmodium_Vir"/>
</dbReference>
<dbReference type="Pfam" id="PF05795">
    <property type="entry name" value="Plasmodium_Vir"/>
    <property type="match status" value="1"/>
</dbReference>
<dbReference type="OrthoDB" id="388362at2759"/>
<organism evidence="1 2">
    <name type="scientific">Plasmodium vivax Mauritania I</name>
    <dbReference type="NCBI Taxonomy" id="1035515"/>
    <lineage>
        <taxon>Eukaryota</taxon>
        <taxon>Sar</taxon>
        <taxon>Alveolata</taxon>
        <taxon>Apicomplexa</taxon>
        <taxon>Aconoidasida</taxon>
        <taxon>Haemosporida</taxon>
        <taxon>Plasmodiidae</taxon>
        <taxon>Plasmodium</taxon>
        <taxon>Plasmodium (Plasmodium)</taxon>
    </lineage>
</organism>
<dbReference type="Proteomes" id="UP000053776">
    <property type="component" value="Unassembled WGS sequence"/>
</dbReference>
<sequence>MTKEIKTYTHADFVKNNDDLQISNINSLYVLYFDNVCYGLDVAYLHCPSDNSYGSIPSSLTDLYKKFVRNITLISDESSEAFNYIKIDKSKLCIYLKYWLYDQLIKRKVNQENFTIFFNHWNEQKTNKCPECKCEFPIEKISEIEQIKKIHDFFLFLDSYKDKEEIINVISNKEYCKYIDASKSLYYLYQMKCEKDNNLLLCKEFNKYIFPHLKIDDNFNIICKKEVSDPDDWPCI</sequence>